<dbReference type="EMBL" id="VSSQ01052773">
    <property type="protein sequence ID" value="MPN06828.1"/>
    <property type="molecule type" value="Genomic_DNA"/>
</dbReference>
<proteinExistence type="predicted"/>
<accession>A0A645EXQ0</accession>
<sequence length="117" mass="12575">MDEGIINAIDNSITKTSKIIPVGYKATGGFTAASSIADVKTYRQLCDYSIASASKIGEHIQSGNIQVLPYKDKGKTPCGYCPYLSVCGFEAGEAGFNCRNLKPLGSKTIFEKIKDNQ</sequence>
<keyword evidence="1" id="KW-0347">Helicase</keyword>
<dbReference type="AlphaFoldDB" id="A0A645EXQ0"/>
<protein>
    <submittedName>
        <fullName evidence="1">ATP-dependent helicase/deoxyribonuclease subunit B</fullName>
        <ecNumber evidence="1">3.1.-.-</ecNumber>
    </submittedName>
</protein>
<dbReference type="EC" id="3.1.-.-" evidence="1"/>
<gene>
    <name evidence="1" type="primary">addB_25</name>
    <name evidence="1" type="ORF">SDC9_154085</name>
</gene>
<comment type="caution">
    <text evidence="1">The sequence shown here is derived from an EMBL/GenBank/DDBJ whole genome shotgun (WGS) entry which is preliminary data.</text>
</comment>
<dbReference type="GO" id="GO:0004386">
    <property type="term" value="F:helicase activity"/>
    <property type="evidence" value="ECO:0007669"/>
    <property type="project" value="UniProtKB-KW"/>
</dbReference>
<name>A0A645EXQ0_9ZZZZ</name>
<organism evidence="1">
    <name type="scientific">bioreactor metagenome</name>
    <dbReference type="NCBI Taxonomy" id="1076179"/>
    <lineage>
        <taxon>unclassified sequences</taxon>
        <taxon>metagenomes</taxon>
        <taxon>ecological metagenomes</taxon>
    </lineage>
</organism>
<keyword evidence="1" id="KW-0378">Hydrolase</keyword>
<reference evidence="1" key="1">
    <citation type="submission" date="2019-08" db="EMBL/GenBank/DDBJ databases">
        <authorList>
            <person name="Kucharzyk K."/>
            <person name="Murdoch R.W."/>
            <person name="Higgins S."/>
            <person name="Loffler F."/>
        </authorList>
    </citation>
    <scope>NUCLEOTIDE SEQUENCE</scope>
</reference>
<evidence type="ECO:0000313" key="1">
    <source>
        <dbReference type="EMBL" id="MPN06828.1"/>
    </source>
</evidence>
<dbReference type="GO" id="GO:0016787">
    <property type="term" value="F:hydrolase activity"/>
    <property type="evidence" value="ECO:0007669"/>
    <property type="project" value="UniProtKB-KW"/>
</dbReference>
<keyword evidence="1" id="KW-0067">ATP-binding</keyword>
<keyword evidence="1" id="KW-0547">Nucleotide-binding</keyword>